<dbReference type="STRING" id="1849047.A0A3D8QDG1"/>
<accession>A0A3D8QDG1</accession>
<evidence type="ECO:0000313" key="2">
    <source>
        <dbReference type="EMBL" id="RDW59892.1"/>
    </source>
</evidence>
<gene>
    <name evidence="2" type="ORF">BP6252_12979</name>
</gene>
<feature type="compositionally biased region" description="Polar residues" evidence="1">
    <location>
        <begin position="1149"/>
        <end position="1160"/>
    </location>
</feature>
<proteinExistence type="predicted"/>
<feature type="region of interest" description="Disordered" evidence="1">
    <location>
        <begin position="544"/>
        <end position="566"/>
    </location>
</feature>
<evidence type="ECO:0000256" key="1">
    <source>
        <dbReference type="SAM" id="MobiDB-lite"/>
    </source>
</evidence>
<reference evidence="2 3" key="1">
    <citation type="journal article" date="2018" name="IMA Fungus">
        <title>IMA Genome-F 9: Draft genome sequence of Annulohypoxylon stygium, Aspergillus mulundensis, Berkeleyomyces basicola (syn. Thielaviopsis basicola), Ceratocystis smalleyi, two Cercospora beticola strains, Coleophoma cylindrospora, Fusarium fracticaudum, Phialophora cf. hyalina, and Morchella septimelata.</title>
        <authorList>
            <person name="Wingfield B.D."/>
            <person name="Bills G.F."/>
            <person name="Dong Y."/>
            <person name="Huang W."/>
            <person name="Nel W.J."/>
            <person name="Swalarsk-Parry B.S."/>
            <person name="Vaghefi N."/>
            <person name="Wilken P.M."/>
            <person name="An Z."/>
            <person name="de Beer Z.W."/>
            <person name="De Vos L."/>
            <person name="Chen L."/>
            <person name="Duong T.A."/>
            <person name="Gao Y."/>
            <person name="Hammerbacher A."/>
            <person name="Kikkert J.R."/>
            <person name="Li Y."/>
            <person name="Li H."/>
            <person name="Li K."/>
            <person name="Li Q."/>
            <person name="Liu X."/>
            <person name="Ma X."/>
            <person name="Naidoo K."/>
            <person name="Pethybridge S.J."/>
            <person name="Sun J."/>
            <person name="Steenkamp E.T."/>
            <person name="van der Nest M.A."/>
            <person name="van Wyk S."/>
            <person name="Wingfield M.J."/>
            <person name="Xiong C."/>
            <person name="Yue Q."/>
            <person name="Zhang X."/>
        </authorList>
    </citation>
    <scope>NUCLEOTIDE SEQUENCE [LARGE SCALE GENOMIC DNA]</scope>
    <source>
        <strain evidence="2 3">BP6252</strain>
    </source>
</reference>
<organism evidence="2 3">
    <name type="scientific">Coleophoma cylindrospora</name>
    <dbReference type="NCBI Taxonomy" id="1849047"/>
    <lineage>
        <taxon>Eukaryota</taxon>
        <taxon>Fungi</taxon>
        <taxon>Dikarya</taxon>
        <taxon>Ascomycota</taxon>
        <taxon>Pezizomycotina</taxon>
        <taxon>Leotiomycetes</taxon>
        <taxon>Helotiales</taxon>
        <taxon>Dermateaceae</taxon>
        <taxon>Coleophoma</taxon>
    </lineage>
</organism>
<feature type="compositionally biased region" description="Acidic residues" evidence="1">
    <location>
        <begin position="839"/>
        <end position="864"/>
    </location>
</feature>
<dbReference type="Gene3D" id="1.10.510.10">
    <property type="entry name" value="Transferase(Phosphotransferase) domain 1"/>
    <property type="match status" value="1"/>
</dbReference>
<dbReference type="InterPro" id="IPR011009">
    <property type="entry name" value="Kinase-like_dom_sf"/>
</dbReference>
<dbReference type="EMBL" id="PDLM01000016">
    <property type="protein sequence ID" value="RDW59892.1"/>
    <property type="molecule type" value="Genomic_DNA"/>
</dbReference>
<feature type="region of interest" description="Disordered" evidence="1">
    <location>
        <begin position="839"/>
        <end position="870"/>
    </location>
</feature>
<evidence type="ECO:0000313" key="3">
    <source>
        <dbReference type="Proteomes" id="UP000256645"/>
    </source>
</evidence>
<feature type="region of interest" description="Disordered" evidence="1">
    <location>
        <begin position="1117"/>
        <end position="1173"/>
    </location>
</feature>
<feature type="region of interest" description="Disordered" evidence="1">
    <location>
        <begin position="722"/>
        <end position="755"/>
    </location>
</feature>
<dbReference type="AlphaFoldDB" id="A0A3D8QDG1"/>
<dbReference type="PANTHER" id="PTHR37542">
    <property type="entry name" value="HELO DOMAIN-CONTAINING PROTEIN-RELATED"/>
    <property type="match status" value="1"/>
</dbReference>
<sequence>METILGSFPIPFQRRLTKIYRDCTDYEFVKEPIHNAQDPDLQALHRKLRIQKDRLITWGIEWSDESQTQDIDEKISNAGLSELVGSVMSTIKEILAESEVLWEASKRSSVDDRSPTLEKSVVDRKPSLITWDQARFEGLVRDLTMSIDTLYDLSRSRQPKKPSGIRKAASSSSLQAKSPVTEERLFESTRMQTPQQIDPASLIWPKDLKTVNQRNLLPTDSSRQIVFMRRPSASTISRKTIGSVPPTLPVLLEHAPYDPIYSITGISPSMTRFERLFSGLSQAYISSNKLISGILRLIGYFEEAEHSRFCLLYALPTNFGPVDIESPSLPIPAVITLSDLLSGGNFEPSLEIKYRLAYNVATAVFDLHSKGVVHGNLFAANILFFEQSVNQKRVEYDQTNMRQSYLASFDLFSDTATQETNMETSNPLHRHPLDPRTTRYTRLTSESKSLDLYSLAMLLLEIGLWSSLAEIFPQASSIPESTAGVFQKLASRCGSLYVKAVQACWNAPEDELSQRARPDVMNQKVCWRVSKALDTCCAIDEASEDEEDNVESPAVPSTPSKIQTDRTMAHVHATLTKIATKEEMYSREWSEKPVAVVKKSGKNNLAKCRISVINLLPAAPATPKPKLRTFPSIRISQEHLNYWHTGLMPHINYVLRGFYKKYPESVEISLESIGETASKTKPTILVICTSVNKVRSILKKSLVYDKSSYGLKVCRGKVIRSRKQNSRSMANEDGSDVKPANGEHQERPANGASIGAYIGDRHLPPVSFGGLIMVDDQPYGMTVHHMLDDPEDEEEDLEAPVLRSSARGQLEIPELAHSESSVYSSENEEFMCEFSDYDSEAFSETTDSDYAESEAESEGDNEEPGDIKGVPAGYGEEYIITQPAIDDLPSDFYPDEETRDEDHLDSHSLGEVYASSGIRRRTEDGIVHEIDWALFSFNKGRSPSHNHISRNKKYYKSTTQYPVAIAATSSLSDLEVHCMARTSGLQSGRILPGMVIVKIYGRKTPSMSYQVSGRLGVPGDSGAWVVDNEQGRACGHVLAWSSKKRSAYICPMDVLLRDIGETLGASSISLPGSSVPIYTSQTACLDEGKSLSYFQDLHDPSMEEPEADPVILESFHEEDDQEEEQDQPPQLLDNPQPRKDVKVFPMNYTLPSPTNPNANPQKRGPPKDIDLVGGLDRLHLSKGVFSQG</sequence>
<protein>
    <recommendedName>
        <fullName evidence="4">Protein kinase domain-containing protein</fullName>
    </recommendedName>
</protein>
<feature type="compositionally biased region" description="Acidic residues" evidence="1">
    <location>
        <begin position="1117"/>
        <end position="1126"/>
    </location>
</feature>
<feature type="compositionally biased region" description="Low complexity" evidence="1">
    <location>
        <begin position="167"/>
        <end position="178"/>
    </location>
</feature>
<feature type="region of interest" description="Disordered" evidence="1">
    <location>
        <begin position="155"/>
        <end position="180"/>
    </location>
</feature>
<dbReference type="OrthoDB" id="5418235at2759"/>
<dbReference type="PANTHER" id="PTHR37542:SF2">
    <property type="entry name" value="PROTEIN KINASE DOMAIN-CONTAINING PROTEIN"/>
    <property type="match status" value="1"/>
</dbReference>
<dbReference type="Proteomes" id="UP000256645">
    <property type="component" value="Unassembled WGS sequence"/>
</dbReference>
<dbReference type="SUPFAM" id="SSF56112">
    <property type="entry name" value="Protein kinase-like (PK-like)"/>
    <property type="match status" value="1"/>
</dbReference>
<name>A0A3D8QDG1_9HELO</name>
<keyword evidence="3" id="KW-1185">Reference proteome</keyword>
<comment type="caution">
    <text evidence="2">The sequence shown here is derived from an EMBL/GenBank/DDBJ whole genome shotgun (WGS) entry which is preliminary data.</text>
</comment>
<evidence type="ECO:0008006" key="4">
    <source>
        <dbReference type="Google" id="ProtNLM"/>
    </source>
</evidence>